<evidence type="ECO:0000256" key="1">
    <source>
        <dbReference type="SAM" id="Phobius"/>
    </source>
</evidence>
<dbReference type="EMBL" id="FNAO01000004">
    <property type="protein sequence ID" value="SDE36024.1"/>
    <property type="molecule type" value="Genomic_DNA"/>
</dbReference>
<keyword evidence="1" id="KW-0812">Transmembrane</keyword>
<organism evidence="2 3">
    <name type="scientific">Pricia antarctica</name>
    <dbReference type="NCBI Taxonomy" id="641691"/>
    <lineage>
        <taxon>Bacteria</taxon>
        <taxon>Pseudomonadati</taxon>
        <taxon>Bacteroidota</taxon>
        <taxon>Flavobacteriia</taxon>
        <taxon>Flavobacteriales</taxon>
        <taxon>Flavobacteriaceae</taxon>
        <taxon>Pricia</taxon>
    </lineage>
</organism>
<keyword evidence="3" id="KW-1185">Reference proteome</keyword>
<dbReference type="AlphaFoldDB" id="A0A1G7C9H6"/>
<evidence type="ECO:0000313" key="2">
    <source>
        <dbReference type="EMBL" id="SDE36024.1"/>
    </source>
</evidence>
<dbReference type="Proteomes" id="UP000199109">
    <property type="component" value="Unassembled WGS sequence"/>
</dbReference>
<name>A0A1G7C9H6_9FLAO</name>
<feature type="transmembrane region" description="Helical" evidence="1">
    <location>
        <begin position="6"/>
        <end position="25"/>
    </location>
</feature>
<evidence type="ECO:0008006" key="4">
    <source>
        <dbReference type="Google" id="ProtNLM"/>
    </source>
</evidence>
<sequence length="115" mass="12751">MEFIKGGIVLTLFTVLFFSVVSLFVPKSEPRVPRLFSEVIKLDEGYGYQISANGKLLIRQKHIPGLQGKIRFGNPKDARLIADLVIYKLTTGKSPEVGITELNELNIKTLNGSGF</sequence>
<dbReference type="OrthoDB" id="674043at2"/>
<dbReference type="Pfam" id="PF16250">
    <property type="entry name" value="DUF4907"/>
    <property type="match status" value="1"/>
</dbReference>
<dbReference type="InterPro" id="IPR032593">
    <property type="entry name" value="DUF4907"/>
</dbReference>
<evidence type="ECO:0000313" key="3">
    <source>
        <dbReference type="Proteomes" id="UP000199109"/>
    </source>
</evidence>
<reference evidence="2 3" key="1">
    <citation type="submission" date="2016-10" db="EMBL/GenBank/DDBJ databases">
        <authorList>
            <person name="de Groot N.N."/>
        </authorList>
    </citation>
    <scope>NUCLEOTIDE SEQUENCE [LARGE SCALE GENOMIC DNA]</scope>
    <source>
        <strain evidence="2 3">DSM 23421</strain>
    </source>
</reference>
<keyword evidence="1" id="KW-1133">Transmembrane helix</keyword>
<accession>A0A1G7C9H6</accession>
<dbReference type="RefSeq" id="WP_091868182.1">
    <property type="nucleotide sequence ID" value="NZ_FNAO01000004.1"/>
</dbReference>
<proteinExistence type="predicted"/>
<dbReference type="STRING" id="641691.SAMN05421636_104474"/>
<keyword evidence="1" id="KW-0472">Membrane</keyword>
<protein>
    <recommendedName>
        <fullName evidence="4">DUF4907 domain-containing protein</fullName>
    </recommendedName>
</protein>
<gene>
    <name evidence="2" type="ORF">SAMN05421636_104474</name>
</gene>